<feature type="domain" description="Glycosyltransferase 2-like" evidence="2">
    <location>
        <begin position="4"/>
        <end position="123"/>
    </location>
</feature>
<reference evidence="4" key="1">
    <citation type="journal article" date="2019" name="Int. J. Syst. Evol. Microbiol.">
        <title>The Global Catalogue of Microorganisms (GCM) 10K type strain sequencing project: providing services to taxonomists for standard genome sequencing and annotation.</title>
        <authorList>
            <consortium name="The Broad Institute Genomics Platform"/>
            <consortium name="The Broad Institute Genome Sequencing Center for Infectious Disease"/>
            <person name="Wu L."/>
            <person name="Ma J."/>
        </authorList>
    </citation>
    <scope>NUCLEOTIDE SEQUENCE [LARGE SCALE GENOMIC DNA]</scope>
    <source>
        <strain evidence="4">CGMCC 1.12286</strain>
    </source>
</reference>
<sequence length="308" mass="34413">MFASIIVPSYQRAKYLSDCLASILNQQTCNDLDYEVLVVIRRGDKDTELVVSQFLNQRLVPVYVNHPGVLEAMKVGVSASKGDIVLFIDDDAEAPSNWISAHCSYYINDTDSIACVAGRDILDAQIPIQRFSFGRVGIVTGYGRLIGDHCQAGKARQEIDVPKGVNMSVRRRFIELPNQLSGSGAQIHWEVYLGLALTSRGKKVIYDPNVIVHHHSAPRPVGDDRKDLSLEAVFDAAYNFSYAFAKFRPWNQCFPAVVYWSLCGDAAAPGVLRCITRWGLKQSWVCWYIAMKGRFLGLINGRRENVHA</sequence>
<dbReference type="PANTHER" id="PTHR22916">
    <property type="entry name" value="GLYCOSYLTRANSFERASE"/>
    <property type="match status" value="1"/>
</dbReference>
<comment type="caution">
    <text evidence="3">The sequence shown here is derived from an EMBL/GenBank/DDBJ whole genome shotgun (WGS) entry which is preliminary data.</text>
</comment>
<keyword evidence="3" id="KW-0808">Transferase</keyword>
<dbReference type="SUPFAM" id="SSF53448">
    <property type="entry name" value="Nucleotide-diphospho-sugar transferases"/>
    <property type="match status" value="1"/>
</dbReference>
<comment type="similarity">
    <text evidence="1">Belongs to the glycosyltransferase 2 family.</text>
</comment>
<accession>A0ABW4JL94</accession>
<dbReference type="EMBL" id="JBHUCX010000089">
    <property type="protein sequence ID" value="MFD1677187.1"/>
    <property type="molecule type" value="Genomic_DNA"/>
</dbReference>
<dbReference type="Proteomes" id="UP001597079">
    <property type="component" value="Unassembled WGS sequence"/>
</dbReference>
<keyword evidence="4" id="KW-1185">Reference proteome</keyword>
<proteinExistence type="inferred from homology"/>
<protein>
    <submittedName>
        <fullName evidence="3">Glycosyltransferase</fullName>
        <ecNumber evidence="3">2.4.-.-</ecNumber>
    </submittedName>
</protein>
<dbReference type="InterPro" id="IPR001173">
    <property type="entry name" value="Glyco_trans_2-like"/>
</dbReference>
<dbReference type="GO" id="GO:0016757">
    <property type="term" value="F:glycosyltransferase activity"/>
    <property type="evidence" value="ECO:0007669"/>
    <property type="project" value="UniProtKB-KW"/>
</dbReference>
<gene>
    <name evidence="3" type="ORF">ACFSB2_21160</name>
</gene>
<dbReference type="Pfam" id="PF00535">
    <property type="entry name" value="Glycos_transf_2"/>
    <property type="match status" value="1"/>
</dbReference>
<dbReference type="InterPro" id="IPR029044">
    <property type="entry name" value="Nucleotide-diphossugar_trans"/>
</dbReference>
<keyword evidence="3" id="KW-0328">Glycosyltransferase</keyword>
<dbReference type="RefSeq" id="WP_377945103.1">
    <property type="nucleotide sequence ID" value="NZ_JBHUCX010000089.1"/>
</dbReference>
<dbReference type="EC" id="2.4.-.-" evidence="3"/>
<evidence type="ECO:0000256" key="1">
    <source>
        <dbReference type="ARBA" id="ARBA00006739"/>
    </source>
</evidence>
<organism evidence="3 4">
    <name type="scientific">Alicyclobacillus fodiniaquatilis</name>
    <dbReference type="NCBI Taxonomy" id="1661150"/>
    <lineage>
        <taxon>Bacteria</taxon>
        <taxon>Bacillati</taxon>
        <taxon>Bacillota</taxon>
        <taxon>Bacilli</taxon>
        <taxon>Bacillales</taxon>
        <taxon>Alicyclobacillaceae</taxon>
        <taxon>Alicyclobacillus</taxon>
    </lineage>
</organism>
<dbReference type="PANTHER" id="PTHR22916:SF3">
    <property type="entry name" value="UDP-GLCNAC:BETAGAL BETA-1,3-N-ACETYLGLUCOSAMINYLTRANSFERASE-LIKE PROTEIN 1"/>
    <property type="match status" value="1"/>
</dbReference>
<evidence type="ECO:0000313" key="4">
    <source>
        <dbReference type="Proteomes" id="UP001597079"/>
    </source>
</evidence>
<dbReference type="Gene3D" id="3.90.550.10">
    <property type="entry name" value="Spore Coat Polysaccharide Biosynthesis Protein SpsA, Chain A"/>
    <property type="match status" value="1"/>
</dbReference>
<evidence type="ECO:0000259" key="2">
    <source>
        <dbReference type="Pfam" id="PF00535"/>
    </source>
</evidence>
<name>A0ABW4JL94_9BACL</name>
<evidence type="ECO:0000313" key="3">
    <source>
        <dbReference type="EMBL" id="MFD1677187.1"/>
    </source>
</evidence>
<dbReference type="CDD" id="cd00761">
    <property type="entry name" value="Glyco_tranf_GTA_type"/>
    <property type="match status" value="1"/>
</dbReference>